<evidence type="ECO:0008006" key="5">
    <source>
        <dbReference type="Google" id="ProtNLM"/>
    </source>
</evidence>
<protein>
    <recommendedName>
        <fullName evidence="5">Peptidoglycan-binding protein</fullName>
    </recommendedName>
</protein>
<sequence>MTESDAPTRHGRRARRLTPEEEAAQQARATSAIGDGSAAPAARGAVAPPGADAPLPRLRKFGRRARIIELADPVDAEVVAAPADGPSTDTSAHPAPEARPDDDAVRDAAHDDAAVPSAASVPQQADPAAGTATATATAASTVPVDRDSDGVELGEMSVSEAPDPRPAPRFEGKVLQRADDSGGRSLLWVVWVLIGLAVLALIILLATGVLGPGDTGAFGALAALPDPHVLDLASTPYPTPLEVTSA</sequence>
<feature type="region of interest" description="Disordered" evidence="1">
    <location>
        <begin position="1"/>
        <end position="58"/>
    </location>
</feature>
<feature type="region of interest" description="Disordered" evidence="1">
    <location>
        <begin position="71"/>
        <end position="149"/>
    </location>
</feature>
<feature type="compositionally biased region" description="Low complexity" evidence="1">
    <location>
        <begin position="34"/>
        <end position="54"/>
    </location>
</feature>
<dbReference type="Proteomes" id="UP000644727">
    <property type="component" value="Unassembled WGS sequence"/>
</dbReference>
<evidence type="ECO:0000256" key="2">
    <source>
        <dbReference type="SAM" id="Phobius"/>
    </source>
</evidence>
<keyword evidence="2" id="KW-1133">Transmembrane helix</keyword>
<gene>
    <name evidence="3" type="ORF">IOE58_13210</name>
</gene>
<dbReference type="RefSeq" id="WP_193866828.1">
    <property type="nucleotide sequence ID" value="NZ_JADEYR010000020.1"/>
</dbReference>
<comment type="caution">
    <text evidence="3">The sequence shown here is derived from an EMBL/GenBank/DDBJ whole genome shotgun (WGS) entry which is preliminary data.</text>
</comment>
<dbReference type="EMBL" id="JADEYR010000020">
    <property type="protein sequence ID" value="MBE9405095.1"/>
    <property type="molecule type" value="Genomic_DNA"/>
</dbReference>
<keyword evidence="4" id="KW-1185">Reference proteome</keyword>
<feature type="compositionally biased region" description="Basic and acidic residues" evidence="1">
    <location>
        <begin position="96"/>
        <end position="113"/>
    </location>
</feature>
<name>A0ABR9W3S8_9MICO</name>
<keyword evidence="2" id="KW-0472">Membrane</keyword>
<proteinExistence type="predicted"/>
<evidence type="ECO:0000256" key="1">
    <source>
        <dbReference type="SAM" id="MobiDB-lite"/>
    </source>
</evidence>
<evidence type="ECO:0000313" key="4">
    <source>
        <dbReference type="Proteomes" id="UP000644727"/>
    </source>
</evidence>
<reference evidence="3 4" key="1">
    <citation type="submission" date="2020-10" db="EMBL/GenBank/DDBJ databases">
        <title>Draft genome and description of Brachybacterium epidermidis sp nov.</title>
        <authorList>
            <person name="Boxberger M."/>
            <person name="La Scola B."/>
        </authorList>
    </citation>
    <scope>NUCLEOTIDE SEQUENCE [LARGE SCALE GENOMIC DNA]</scope>
    <source>
        <strain evidence="3 4">Marseille-Q2903</strain>
    </source>
</reference>
<evidence type="ECO:0000313" key="3">
    <source>
        <dbReference type="EMBL" id="MBE9405095.1"/>
    </source>
</evidence>
<organism evidence="3 4">
    <name type="scientific">Brachybacterium epidermidis</name>
    <dbReference type="NCBI Taxonomy" id="2781983"/>
    <lineage>
        <taxon>Bacteria</taxon>
        <taxon>Bacillati</taxon>
        <taxon>Actinomycetota</taxon>
        <taxon>Actinomycetes</taxon>
        <taxon>Micrococcales</taxon>
        <taxon>Dermabacteraceae</taxon>
        <taxon>Brachybacterium</taxon>
    </lineage>
</organism>
<accession>A0ABR9W3S8</accession>
<feature type="compositionally biased region" description="Low complexity" evidence="1">
    <location>
        <begin position="71"/>
        <end position="86"/>
    </location>
</feature>
<feature type="transmembrane region" description="Helical" evidence="2">
    <location>
        <begin position="186"/>
        <end position="210"/>
    </location>
</feature>
<feature type="compositionally biased region" description="Low complexity" evidence="1">
    <location>
        <begin position="114"/>
        <end position="141"/>
    </location>
</feature>
<keyword evidence="2" id="KW-0812">Transmembrane</keyword>